<protein>
    <submittedName>
        <fullName evidence="1">Amidoligase enzyme</fullName>
    </submittedName>
</protein>
<proteinExistence type="predicted"/>
<organism evidence="1">
    <name type="scientific">uncultured Caudovirales phage</name>
    <dbReference type="NCBI Taxonomy" id="2100421"/>
    <lineage>
        <taxon>Viruses</taxon>
        <taxon>Duplodnaviria</taxon>
        <taxon>Heunggongvirae</taxon>
        <taxon>Uroviricota</taxon>
        <taxon>Caudoviricetes</taxon>
        <taxon>Peduoviridae</taxon>
        <taxon>Maltschvirus</taxon>
        <taxon>Maltschvirus maltsch</taxon>
    </lineage>
</organism>
<keyword evidence="1" id="KW-0436">Ligase</keyword>
<accession>A0A6J5T921</accession>
<reference evidence="1" key="1">
    <citation type="submission" date="2020-05" db="EMBL/GenBank/DDBJ databases">
        <authorList>
            <person name="Chiriac C."/>
            <person name="Salcher M."/>
            <person name="Ghai R."/>
            <person name="Kavagutti S V."/>
        </authorList>
    </citation>
    <scope>NUCLEOTIDE SEQUENCE</scope>
</reference>
<dbReference type="Pfam" id="PF12224">
    <property type="entry name" value="Amidoligase_2"/>
    <property type="match status" value="1"/>
</dbReference>
<name>A0A6J5T921_9CAUD</name>
<dbReference type="EMBL" id="LR797813">
    <property type="protein sequence ID" value="CAB4240653.1"/>
    <property type="molecule type" value="Genomic_DNA"/>
</dbReference>
<dbReference type="InterPro" id="IPR022025">
    <property type="entry name" value="Amidoligase_2"/>
</dbReference>
<dbReference type="GO" id="GO:0016874">
    <property type="term" value="F:ligase activity"/>
    <property type="evidence" value="ECO:0007669"/>
    <property type="project" value="UniProtKB-KW"/>
</dbReference>
<sequence length="255" mass="29262">MSKIYEIMGFRPDGLNMVKEFFAGLECEIESVMAHHDIGLFKATEDGSLRNNGCEFISIPATKPDLVDGFKNLHAEIVYHDKSEAFSARTSTHVHINCRPLDELQVKNLTLLYALFEEFFFAMVDKSRRSNIHCVPLSETFLSGNYRHDLQYQLQRWHKYTALNILPLGNLGTVEFRHLQGTDDTNLLEEWLTTLENLWKLAQTVRLDAASLGNEQILMDWFYVLFGHSKRIIALSPCFSSMIKNSLIDVKLSLV</sequence>
<evidence type="ECO:0000313" key="1">
    <source>
        <dbReference type="EMBL" id="CAB4240653.1"/>
    </source>
</evidence>
<gene>
    <name evidence="1" type="ORF">UFOVP39_36</name>
</gene>